<dbReference type="OrthoDB" id="3801236at2759"/>
<proteinExistence type="predicted"/>
<organism evidence="2 3">
    <name type="scientific">Byssothecium circinans</name>
    <dbReference type="NCBI Taxonomy" id="147558"/>
    <lineage>
        <taxon>Eukaryota</taxon>
        <taxon>Fungi</taxon>
        <taxon>Dikarya</taxon>
        <taxon>Ascomycota</taxon>
        <taxon>Pezizomycotina</taxon>
        <taxon>Dothideomycetes</taxon>
        <taxon>Pleosporomycetidae</taxon>
        <taxon>Pleosporales</taxon>
        <taxon>Massarineae</taxon>
        <taxon>Massarinaceae</taxon>
        <taxon>Byssothecium</taxon>
    </lineage>
</organism>
<feature type="region of interest" description="Disordered" evidence="1">
    <location>
        <begin position="1"/>
        <end position="21"/>
    </location>
</feature>
<evidence type="ECO:0000313" key="3">
    <source>
        <dbReference type="Proteomes" id="UP000800035"/>
    </source>
</evidence>
<protein>
    <submittedName>
        <fullName evidence="2">Uncharacterized protein</fullName>
    </submittedName>
</protein>
<gene>
    <name evidence="2" type="ORF">CC80DRAFT_533990</name>
</gene>
<reference evidence="2" key="1">
    <citation type="journal article" date="2020" name="Stud. Mycol.">
        <title>101 Dothideomycetes genomes: a test case for predicting lifestyles and emergence of pathogens.</title>
        <authorList>
            <person name="Haridas S."/>
            <person name="Albert R."/>
            <person name="Binder M."/>
            <person name="Bloem J."/>
            <person name="Labutti K."/>
            <person name="Salamov A."/>
            <person name="Andreopoulos B."/>
            <person name="Baker S."/>
            <person name="Barry K."/>
            <person name="Bills G."/>
            <person name="Bluhm B."/>
            <person name="Cannon C."/>
            <person name="Castanera R."/>
            <person name="Culley D."/>
            <person name="Daum C."/>
            <person name="Ezra D."/>
            <person name="Gonzalez J."/>
            <person name="Henrissat B."/>
            <person name="Kuo A."/>
            <person name="Liang C."/>
            <person name="Lipzen A."/>
            <person name="Lutzoni F."/>
            <person name="Magnuson J."/>
            <person name="Mondo S."/>
            <person name="Nolan M."/>
            <person name="Ohm R."/>
            <person name="Pangilinan J."/>
            <person name="Park H.-J."/>
            <person name="Ramirez L."/>
            <person name="Alfaro M."/>
            <person name="Sun H."/>
            <person name="Tritt A."/>
            <person name="Yoshinaga Y."/>
            <person name="Zwiers L.-H."/>
            <person name="Turgeon B."/>
            <person name="Goodwin S."/>
            <person name="Spatafora J."/>
            <person name="Crous P."/>
            <person name="Grigoriev I."/>
        </authorList>
    </citation>
    <scope>NUCLEOTIDE SEQUENCE</scope>
    <source>
        <strain evidence="2">CBS 675.92</strain>
    </source>
</reference>
<evidence type="ECO:0000256" key="1">
    <source>
        <dbReference type="SAM" id="MobiDB-lite"/>
    </source>
</evidence>
<dbReference type="Proteomes" id="UP000800035">
    <property type="component" value="Unassembled WGS sequence"/>
</dbReference>
<sequence>MEPSIMSLTSSPSNECDEVSRLGESPLTPIKLLTSMHLRANKDYWIHPTSRIRVGDWDKIIRPSHFPYLVATDGRTLCNQLPGIILPSGAMQIRLVESCWLHAVGPMGAAFVDGWNKLAVELKVNILNIDLRKPYKIRYDDHPASLLRLLRLTPEMADLSKGFYYKTNTFELKPLQKLATTIRHDLQYKPTLRGPPPTVRNLICKVVFKCSVNIKDWELLRTFATGTTGYTGLCHVEIRVEWGSQARAQWAQPGSMENVKKALQGYVQFSCAGRIEIVCENAREPTVRVLEEILERKVLFEGSEPVPEG</sequence>
<accession>A0A6A5U5A3</accession>
<evidence type="ECO:0000313" key="2">
    <source>
        <dbReference type="EMBL" id="KAF1958166.1"/>
    </source>
</evidence>
<dbReference type="EMBL" id="ML976987">
    <property type="protein sequence ID" value="KAF1958166.1"/>
    <property type="molecule type" value="Genomic_DNA"/>
</dbReference>
<keyword evidence="3" id="KW-1185">Reference proteome</keyword>
<feature type="compositionally biased region" description="Polar residues" evidence="1">
    <location>
        <begin position="1"/>
        <end position="14"/>
    </location>
</feature>
<name>A0A6A5U5A3_9PLEO</name>
<dbReference type="AlphaFoldDB" id="A0A6A5U5A3"/>